<organism evidence="2 3">
    <name type="scientific">Senna tora</name>
    <dbReference type="NCBI Taxonomy" id="362788"/>
    <lineage>
        <taxon>Eukaryota</taxon>
        <taxon>Viridiplantae</taxon>
        <taxon>Streptophyta</taxon>
        <taxon>Embryophyta</taxon>
        <taxon>Tracheophyta</taxon>
        <taxon>Spermatophyta</taxon>
        <taxon>Magnoliopsida</taxon>
        <taxon>eudicotyledons</taxon>
        <taxon>Gunneridae</taxon>
        <taxon>Pentapetalae</taxon>
        <taxon>rosids</taxon>
        <taxon>fabids</taxon>
        <taxon>Fabales</taxon>
        <taxon>Fabaceae</taxon>
        <taxon>Caesalpinioideae</taxon>
        <taxon>Cassia clade</taxon>
        <taxon>Senna</taxon>
    </lineage>
</organism>
<keyword evidence="2" id="KW-0675">Receptor</keyword>
<dbReference type="EMBL" id="JAAIUW010000002">
    <property type="protein sequence ID" value="KAF7841780.1"/>
    <property type="molecule type" value="Genomic_DNA"/>
</dbReference>
<sequence length="122" mass="13297">MGAGVSEVRKQGAESVELVDKGHEIPLELEETDNAHGMGTGVDADGNECDKCYNHNRGQCRLDKNKHFFCDKEWDIIFTGAITELEDEEGGGEAAAIEWDSFGRWEKTASAGFSAGQLRSMG</sequence>
<comment type="caution">
    <text evidence="2">The sequence shown here is derived from an EMBL/GenBank/DDBJ whole genome shotgun (WGS) entry which is preliminary data.</text>
</comment>
<name>A0A834XB48_9FABA</name>
<dbReference type="Proteomes" id="UP000634136">
    <property type="component" value="Unassembled WGS sequence"/>
</dbReference>
<proteinExistence type="predicted"/>
<keyword evidence="2" id="KW-0808">Transferase</keyword>
<feature type="compositionally biased region" description="Basic and acidic residues" evidence="1">
    <location>
        <begin position="7"/>
        <end position="20"/>
    </location>
</feature>
<keyword evidence="2" id="KW-0418">Kinase</keyword>
<evidence type="ECO:0000313" key="3">
    <source>
        <dbReference type="Proteomes" id="UP000634136"/>
    </source>
</evidence>
<protein>
    <submittedName>
        <fullName evidence="2">LEAF RUST 10 DISEASE-RESISTANCE LOCUS RECEPTOR-LIKE PROTEIN KINASE-like 1.1</fullName>
    </submittedName>
</protein>
<reference evidence="2" key="1">
    <citation type="submission" date="2020-09" db="EMBL/GenBank/DDBJ databases">
        <title>Genome-Enabled Discovery of Anthraquinone Biosynthesis in Senna tora.</title>
        <authorList>
            <person name="Kang S.-H."/>
            <person name="Pandey R.P."/>
            <person name="Lee C.-M."/>
            <person name="Sim J.-S."/>
            <person name="Jeong J.-T."/>
            <person name="Choi B.-S."/>
            <person name="Jung M."/>
            <person name="Ginzburg D."/>
            <person name="Zhao K."/>
            <person name="Won S.Y."/>
            <person name="Oh T.-J."/>
            <person name="Yu Y."/>
            <person name="Kim N.-H."/>
            <person name="Lee O.R."/>
            <person name="Lee T.-H."/>
            <person name="Bashyal P."/>
            <person name="Kim T.-S."/>
            <person name="Lee W.-H."/>
            <person name="Kawkins C."/>
            <person name="Kim C.-K."/>
            <person name="Kim J.S."/>
            <person name="Ahn B.O."/>
            <person name="Rhee S.Y."/>
            <person name="Sohng J.K."/>
        </authorList>
    </citation>
    <scope>NUCLEOTIDE SEQUENCE</scope>
    <source>
        <tissue evidence="2">Leaf</tissue>
    </source>
</reference>
<gene>
    <name evidence="2" type="ORF">G2W53_004078</name>
</gene>
<dbReference type="GO" id="GO:0016301">
    <property type="term" value="F:kinase activity"/>
    <property type="evidence" value="ECO:0007669"/>
    <property type="project" value="UniProtKB-KW"/>
</dbReference>
<evidence type="ECO:0000313" key="2">
    <source>
        <dbReference type="EMBL" id="KAF7841780.1"/>
    </source>
</evidence>
<dbReference type="AlphaFoldDB" id="A0A834XB48"/>
<feature type="region of interest" description="Disordered" evidence="1">
    <location>
        <begin position="1"/>
        <end position="20"/>
    </location>
</feature>
<keyword evidence="3" id="KW-1185">Reference proteome</keyword>
<accession>A0A834XB48</accession>
<evidence type="ECO:0000256" key="1">
    <source>
        <dbReference type="SAM" id="MobiDB-lite"/>
    </source>
</evidence>